<dbReference type="AlphaFoldDB" id="A0A4R1HKP9"/>
<evidence type="ECO:0000256" key="1">
    <source>
        <dbReference type="SAM" id="Phobius"/>
    </source>
</evidence>
<keyword evidence="1" id="KW-1133">Transmembrane helix</keyword>
<dbReference type="EMBL" id="SMFZ01000002">
    <property type="protein sequence ID" value="TCK22508.1"/>
    <property type="molecule type" value="Genomic_DNA"/>
</dbReference>
<evidence type="ECO:0000313" key="3">
    <source>
        <dbReference type="Proteomes" id="UP000295560"/>
    </source>
</evidence>
<gene>
    <name evidence="2" type="ORF">EV378_6513</name>
</gene>
<dbReference type="Proteomes" id="UP000295560">
    <property type="component" value="Unassembled WGS sequence"/>
</dbReference>
<comment type="caution">
    <text evidence="2">The sequence shown here is derived from an EMBL/GenBank/DDBJ whole genome shotgun (WGS) entry which is preliminary data.</text>
</comment>
<accession>A0A4R1HKP9</accession>
<feature type="transmembrane region" description="Helical" evidence="1">
    <location>
        <begin position="12"/>
        <end position="31"/>
    </location>
</feature>
<keyword evidence="1" id="KW-0812">Transmembrane</keyword>
<protein>
    <submittedName>
        <fullName evidence="2">Uncharacterized protein</fullName>
    </submittedName>
</protein>
<organism evidence="2 3">
    <name type="scientific">Pseudonocardia endophytica</name>
    <dbReference type="NCBI Taxonomy" id="401976"/>
    <lineage>
        <taxon>Bacteria</taxon>
        <taxon>Bacillati</taxon>
        <taxon>Actinomycetota</taxon>
        <taxon>Actinomycetes</taxon>
        <taxon>Pseudonocardiales</taxon>
        <taxon>Pseudonocardiaceae</taxon>
        <taxon>Pseudonocardia</taxon>
    </lineage>
</organism>
<proteinExistence type="predicted"/>
<dbReference type="RefSeq" id="WP_132431422.1">
    <property type="nucleotide sequence ID" value="NZ_SMFZ01000002.1"/>
</dbReference>
<name>A0A4R1HKP9_PSEEN</name>
<sequence length="108" mass="10995">MTDVLAPWANLGMLVVVGGVVTLVLVGVALTDPGARRSDVPRTVGALGAVAAFVAGLAVTVVAMLDPADWWLDLAGWGVWIVGDVVVFALVAVLLARTRRSVPPGPAA</sequence>
<evidence type="ECO:0000313" key="2">
    <source>
        <dbReference type="EMBL" id="TCK22508.1"/>
    </source>
</evidence>
<reference evidence="2 3" key="1">
    <citation type="submission" date="2019-03" db="EMBL/GenBank/DDBJ databases">
        <title>Sequencing the genomes of 1000 actinobacteria strains.</title>
        <authorList>
            <person name="Klenk H.-P."/>
        </authorList>
    </citation>
    <scope>NUCLEOTIDE SEQUENCE [LARGE SCALE GENOMIC DNA]</scope>
    <source>
        <strain evidence="2 3">DSM 44969</strain>
    </source>
</reference>
<feature type="transmembrane region" description="Helical" evidence="1">
    <location>
        <begin position="43"/>
        <end position="65"/>
    </location>
</feature>
<keyword evidence="3" id="KW-1185">Reference proteome</keyword>
<keyword evidence="1" id="KW-0472">Membrane</keyword>
<feature type="transmembrane region" description="Helical" evidence="1">
    <location>
        <begin position="77"/>
        <end position="96"/>
    </location>
</feature>